<dbReference type="AlphaFoldDB" id="A0A498JQT4"/>
<sequence length="120" mass="14091">MVRTYWMPWTFTFCSGKSDYKWSTTLVLTVQTIGPASRWFIAINFRCAKRGNKSYNGEFKVERYGTQGLIELKESPLTLRIRNRHCRKLVHGTRNKLLDLCIAMHTGNQWRSQESYHKGS</sequence>
<dbReference type="PANTHER" id="PTHR35307:SF3">
    <property type="entry name" value="DUF4220 DOMAIN-CONTAINING PROTEIN"/>
    <property type="match status" value="1"/>
</dbReference>
<dbReference type="EMBL" id="RDQH01000332">
    <property type="protein sequence ID" value="RXH97277.1"/>
    <property type="molecule type" value="Genomic_DNA"/>
</dbReference>
<protein>
    <submittedName>
        <fullName evidence="1">Uncharacterized protein</fullName>
    </submittedName>
</protein>
<organism evidence="1 2">
    <name type="scientific">Malus domestica</name>
    <name type="common">Apple</name>
    <name type="synonym">Pyrus malus</name>
    <dbReference type="NCBI Taxonomy" id="3750"/>
    <lineage>
        <taxon>Eukaryota</taxon>
        <taxon>Viridiplantae</taxon>
        <taxon>Streptophyta</taxon>
        <taxon>Embryophyta</taxon>
        <taxon>Tracheophyta</taxon>
        <taxon>Spermatophyta</taxon>
        <taxon>Magnoliopsida</taxon>
        <taxon>eudicotyledons</taxon>
        <taxon>Gunneridae</taxon>
        <taxon>Pentapetalae</taxon>
        <taxon>rosids</taxon>
        <taxon>fabids</taxon>
        <taxon>Rosales</taxon>
        <taxon>Rosaceae</taxon>
        <taxon>Amygdaloideae</taxon>
        <taxon>Maleae</taxon>
        <taxon>Malus</taxon>
    </lineage>
</organism>
<dbReference type="Proteomes" id="UP000290289">
    <property type="component" value="Chromosome 6"/>
</dbReference>
<proteinExistence type="predicted"/>
<evidence type="ECO:0000313" key="1">
    <source>
        <dbReference type="EMBL" id="RXH97277.1"/>
    </source>
</evidence>
<evidence type="ECO:0000313" key="2">
    <source>
        <dbReference type="Proteomes" id="UP000290289"/>
    </source>
</evidence>
<accession>A0A498JQT4</accession>
<gene>
    <name evidence="1" type="ORF">DVH24_035945</name>
</gene>
<dbReference type="PANTHER" id="PTHR35307">
    <property type="entry name" value="PROTEIN, PUTATIVE-RELATED"/>
    <property type="match status" value="1"/>
</dbReference>
<reference evidence="1 2" key="1">
    <citation type="submission" date="2018-10" db="EMBL/GenBank/DDBJ databases">
        <title>A high-quality apple genome assembly.</title>
        <authorList>
            <person name="Hu J."/>
        </authorList>
    </citation>
    <scope>NUCLEOTIDE SEQUENCE [LARGE SCALE GENOMIC DNA]</scope>
    <source>
        <strain evidence="2">cv. HFTH1</strain>
        <tissue evidence="1">Young leaf</tissue>
    </source>
</reference>
<keyword evidence="2" id="KW-1185">Reference proteome</keyword>
<comment type="caution">
    <text evidence="1">The sequence shown here is derived from an EMBL/GenBank/DDBJ whole genome shotgun (WGS) entry which is preliminary data.</text>
</comment>
<name>A0A498JQT4_MALDO</name>